<sequence length="469" mass="51369">MGILSDSCLLHSCLSEDTNEMTHAILEVVAGGIVQTANDIHRYVRYLADETAILLLYSLVHGNSDFLEYVLVRTDLDTLLMPILETLYNASKGTSNQIYMVLIILLVLSQDSSFNASIHKLMLPSVPWYQERLLHQTSLGSLMIIILKNVPCFVGSLFSWFLVLEGLVISKVLGNLCLVFKYMEHDLAGLIASPTIKFSEPQGIKVTCMLFDEIDAICKIDGVESLNNVLLIGLTNRKDLLDEALLRTGRLEVEAEISLPDEHAKVEVFEYALQNSEGNDLARLKGFYPAGSKKALTGTKIAVIELKGEVICEDLPTNVCSFSIASSGKRCLLENYATKDGKVEYQCRTSEVVVERMAEYIETDQCVSACGVDRSSVGISSDSLLEPQFTAKLCCPNCYQNCPNIVDLYFNLAAGEGVFLPDLCETQRSRPHRAMLELLSSGAAPGPVTSASPASSSDFSAEAPAPSFF</sequence>
<evidence type="ECO:0000313" key="1">
    <source>
        <dbReference type="EMBL" id="KAI7997423.1"/>
    </source>
</evidence>
<dbReference type="EMBL" id="CM045767">
    <property type="protein sequence ID" value="KAI7997423.1"/>
    <property type="molecule type" value="Genomic_DNA"/>
</dbReference>
<keyword evidence="2" id="KW-1185">Reference proteome</keyword>
<name>A0ACC0G8I2_9ERIC</name>
<accession>A0ACC0G8I2</accession>
<comment type="caution">
    <text evidence="1">The sequence shown here is derived from an EMBL/GenBank/DDBJ whole genome shotgun (WGS) entry which is preliminary data.</text>
</comment>
<protein>
    <submittedName>
        <fullName evidence="1">Dymeclin</fullName>
    </submittedName>
</protein>
<evidence type="ECO:0000313" key="2">
    <source>
        <dbReference type="Proteomes" id="UP001060215"/>
    </source>
</evidence>
<proteinExistence type="predicted"/>
<organism evidence="1 2">
    <name type="scientific">Camellia lanceoleosa</name>
    <dbReference type="NCBI Taxonomy" id="1840588"/>
    <lineage>
        <taxon>Eukaryota</taxon>
        <taxon>Viridiplantae</taxon>
        <taxon>Streptophyta</taxon>
        <taxon>Embryophyta</taxon>
        <taxon>Tracheophyta</taxon>
        <taxon>Spermatophyta</taxon>
        <taxon>Magnoliopsida</taxon>
        <taxon>eudicotyledons</taxon>
        <taxon>Gunneridae</taxon>
        <taxon>Pentapetalae</taxon>
        <taxon>asterids</taxon>
        <taxon>Ericales</taxon>
        <taxon>Theaceae</taxon>
        <taxon>Camellia</taxon>
    </lineage>
</organism>
<reference evidence="1 2" key="1">
    <citation type="journal article" date="2022" name="Plant J.">
        <title>Chromosome-level genome of Camellia lanceoleosa provides a valuable resource for understanding genome evolution and self-incompatibility.</title>
        <authorList>
            <person name="Gong W."/>
            <person name="Xiao S."/>
            <person name="Wang L."/>
            <person name="Liao Z."/>
            <person name="Chang Y."/>
            <person name="Mo W."/>
            <person name="Hu G."/>
            <person name="Li W."/>
            <person name="Zhao G."/>
            <person name="Zhu H."/>
            <person name="Hu X."/>
            <person name="Ji K."/>
            <person name="Xiang X."/>
            <person name="Song Q."/>
            <person name="Yuan D."/>
            <person name="Jin S."/>
            <person name="Zhang L."/>
        </authorList>
    </citation>
    <scope>NUCLEOTIDE SEQUENCE [LARGE SCALE GENOMIC DNA]</scope>
    <source>
        <strain evidence="1">SQ_2022a</strain>
    </source>
</reference>
<gene>
    <name evidence="1" type="ORF">LOK49_LG10G02115</name>
</gene>
<dbReference type="Proteomes" id="UP001060215">
    <property type="component" value="Chromosome 10"/>
</dbReference>